<gene>
    <name evidence="1" type="ORF">GCM10009745_13720</name>
</gene>
<evidence type="ECO:0000313" key="2">
    <source>
        <dbReference type="Proteomes" id="UP001500280"/>
    </source>
</evidence>
<organism evidence="1 2">
    <name type="scientific">Kribbella yunnanensis</name>
    <dbReference type="NCBI Taxonomy" id="190194"/>
    <lineage>
        <taxon>Bacteria</taxon>
        <taxon>Bacillati</taxon>
        <taxon>Actinomycetota</taxon>
        <taxon>Actinomycetes</taxon>
        <taxon>Propionibacteriales</taxon>
        <taxon>Kribbellaceae</taxon>
        <taxon>Kribbella</taxon>
    </lineage>
</organism>
<dbReference type="RefSeq" id="WP_344146701.1">
    <property type="nucleotide sequence ID" value="NZ_BAAANF010000003.1"/>
</dbReference>
<dbReference type="Proteomes" id="UP001500280">
    <property type="component" value="Unassembled WGS sequence"/>
</dbReference>
<name>A0ABN2GJ77_9ACTN</name>
<evidence type="ECO:0000313" key="1">
    <source>
        <dbReference type="EMBL" id="GAA1672206.1"/>
    </source>
</evidence>
<protein>
    <submittedName>
        <fullName evidence="1">Uncharacterized protein</fullName>
    </submittedName>
</protein>
<keyword evidence="2" id="KW-1185">Reference proteome</keyword>
<proteinExistence type="predicted"/>
<accession>A0ABN2GJ77</accession>
<reference evidence="1 2" key="1">
    <citation type="journal article" date="2019" name="Int. J. Syst. Evol. Microbiol.">
        <title>The Global Catalogue of Microorganisms (GCM) 10K type strain sequencing project: providing services to taxonomists for standard genome sequencing and annotation.</title>
        <authorList>
            <consortium name="The Broad Institute Genomics Platform"/>
            <consortium name="The Broad Institute Genome Sequencing Center for Infectious Disease"/>
            <person name="Wu L."/>
            <person name="Ma J."/>
        </authorList>
    </citation>
    <scope>NUCLEOTIDE SEQUENCE [LARGE SCALE GENOMIC DNA]</scope>
    <source>
        <strain evidence="1 2">JCM 14307</strain>
    </source>
</reference>
<comment type="caution">
    <text evidence="1">The sequence shown here is derived from an EMBL/GenBank/DDBJ whole genome shotgun (WGS) entry which is preliminary data.</text>
</comment>
<sequence>MCEVTRRLLALLRLLETDTRSSVAEDDVLLDAKFGHASAEFPMERY</sequence>
<dbReference type="EMBL" id="BAAANF010000003">
    <property type="protein sequence ID" value="GAA1672206.1"/>
    <property type="molecule type" value="Genomic_DNA"/>
</dbReference>